<name>A0A0X3US13_9ACTN</name>
<evidence type="ECO:0000313" key="2">
    <source>
        <dbReference type="EMBL" id="KUL35371.1"/>
    </source>
</evidence>
<organism evidence="2 3">
    <name type="scientific">Streptomyces regalis</name>
    <dbReference type="NCBI Taxonomy" id="68262"/>
    <lineage>
        <taxon>Bacteria</taxon>
        <taxon>Bacillati</taxon>
        <taxon>Actinomycetota</taxon>
        <taxon>Actinomycetes</taxon>
        <taxon>Kitasatosporales</taxon>
        <taxon>Streptomycetaceae</taxon>
        <taxon>Streptomyces</taxon>
    </lineage>
</organism>
<dbReference type="Pfam" id="PF19054">
    <property type="entry name" value="DUF5753"/>
    <property type="match status" value="1"/>
</dbReference>
<dbReference type="SMART" id="SM00530">
    <property type="entry name" value="HTH_XRE"/>
    <property type="match status" value="1"/>
</dbReference>
<dbReference type="InterPro" id="IPR010982">
    <property type="entry name" value="Lambda_DNA-bd_dom_sf"/>
</dbReference>
<dbReference type="AlphaFoldDB" id="A0A0X3US13"/>
<dbReference type="Pfam" id="PF13560">
    <property type="entry name" value="HTH_31"/>
    <property type="match status" value="1"/>
</dbReference>
<dbReference type="CDD" id="cd00093">
    <property type="entry name" value="HTH_XRE"/>
    <property type="match status" value="1"/>
</dbReference>
<dbReference type="Gene3D" id="1.10.260.40">
    <property type="entry name" value="lambda repressor-like DNA-binding domains"/>
    <property type="match status" value="1"/>
</dbReference>
<proteinExistence type="predicted"/>
<evidence type="ECO:0000313" key="3">
    <source>
        <dbReference type="Proteomes" id="UP000053923"/>
    </source>
</evidence>
<comment type="caution">
    <text evidence="2">The sequence shown here is derived from an EMBL/GenBank/DDBJ whole genome shotgun (WGS) entry which is preliminary data.</text>
</comment>
<feature type="domain" description="HTH cro/C1-type" evidence="1">
    <location>
        <begin position="18"/>
        <end position="73"/>
    </location>
</feature>
<dbReference type="SUPFAM" id="SSF47413">
    <property type="entry name" value="lambda repressor-like DNA-binding domains"/>
    <property type="match status" value="1"/>
</dbReference>
<dbReference type="RefSeq" id="WP_062704080.1">
    <property type="nucleotide sequence ID" value="NZ_LLZG01000155.1"/>
</dbReference>
<dbReference type="Proteomes" id="UP000053923">
    <property type="component" value="Unassembled WGS sequence"/>
</dbReference>
<evidence type="ECO:0000259" key="1">
    <source>
        <dbReference type="PROSITE" id="PS50943"/>
    </source>
</evidence>
<keyword evidence="3" id="KW-1185">Reference proteome</keyword>
<reference evidence="3" key="1">
    <citation type="submission" date="2015-10" db="EMBL/GenBank/DDBJ databases">
        <authorList>
            <person name="Ju K.-S."/>
            <person name="Doroghazi J.R."/>
            <person name="Metcalf W.W."/>
        </authorList>
    </citation>
    <scope>NUCLEOTIDE SEQUENCE [LARGE SCALE GENOMIC DNA]</scope>
    <source>
        <strain evidence="3">NRRL 3151</strain>
    </source>
</reference>
<dbReference type="EMBL" id="LLZG01000155">
    <property type="protein sequence ID" value="KUL35371.1"/>
    <property type="molecule type" value="Genomic_DNA"/>
</dbReference>
<dbReference type="PROSITE" id="PS50943">
    <property type="entry name" value="HTH_CROC1"/>
    <property type="match status" value="1"/>
</dbReference>
<accession>A0A0X3US13</accession>
<dbReference type="InterPro" id="IPR001387">
    <property type="entry name" value="Cro/C1-type_HTH"/>
</dbReference>
<sequence length="293" mass="32925">MGLRTTISERQRRLGFELKQLREQAGLSTTDAADQIGMTRGQLGHIEAGRTSVLTGRLLDLCRVYGCSEEPYIEALVAMSESSGKGWWRAYRKHLGPDPLNLAELESEAVDIRTHEPLFIPGLFQTEDYTRSIFTSPDLGFTNIEEALRFRMERQHILTRDNPPSVHAVIHESALRMRFGSTDVVREQLLHLIELARLPNVTIQIYPFTARAHAALTGNFAHVIPAEPRLGTVVVEQLLGSYYLVQQRQLDEYGSLFDRIADNALAPIDVSLAPETHSVKDSLALVQHVLYTL</sequence>
<dbReference type="OrthoDB" id="3462393at2"/>
<gene>
    <name evidence="2" type="ORF">ADL12_20210</name>
</gene>
<dbReference type="InterPro" id="IPR043917">
    <property type="entry name" value="DUF5753"/>
</dbReference>
<dbReference type="GO" id="GO:0003677">
    <property type="term" value="F:DNA binding"/>
    <property type="evidence" value="ECO:0007669"/>
    <property type="project" value="InterPro"/>
</dbReference>
<protein>
    <submittedName>
        <fullName evidence="2">XRE family transcriptional regulator</fullName>
    </submittedName>
</protein>